<gene>
    <name evidence="2" type="ORF">ETAA1_32170</name>
</gene>
<dbReference type="KEGG" id="uli:ETAA1_32170"/>
<dbReference type="RefSeq" id="WP_145240073.1">
    <property type="nucleotide sequence ID" value="NZ_CP036273.1"/>
</dbReference>
<dbReference type="EMBL" id="CP036273">
    <property type="protein sequence ID" value="QDU21252.1"/>
    <property type="molecule type" value="Genomic_DNA"/>
</dbReference>
<name>A0A517XUR9_9BACT</name>
<evidence type="ECO:0000313" key="3">
    <source>
        <dbReference type="Proteomes" id="UP000319576"/>
    </source>
</evidence>
<dbReference type="OrthoDB" id="286215at2"/>
<protein>
    <recommendedName>
        <fullName evidence="4">Phage holin family protein</fullName>
    </recommendedName>
</protein>
<keyword evidence="1" id="KW-0472">Membrane</keyword>
<sequence length="142" mass="15433">MTAPEVTTPTPAPATPQGTVTELVSGIIGDMQKLARQQLEMLKAEIREDMSRTKRAMVYGGVSVALLTIGGMALMFSLVYILRDAGHLPEWGAWMLFAGLCTAGGVALGFFARNLFESFNPLPDKTFNALQENLTWQTQPQA</sequence>
<accession>A0A517XUR9</accession>
<dbReference type="Pfam" id="PF07332">
    <property type="entry name" value="Phage_holin_3_6"/>
    <property type="match status" value="1"/>
</dbReference>
<keyword evidence="3" id="KW-1185">Reference proteome</keyword>
<evidence type="ECO:0000256" key="1">
    <source>
        <dbReference type="SAM" id="Phobius"/>
    </source>
</evidence>
<keyword evidence="1" id="KW-1133">Transmembrane helix</keyword>
<evidence type="ECO:0000313" key="2">
    <source>
        <dbReference type="EMBL" id="QDU21252.1"/>
    </source>
</evidence>
<feature type="transmembrane region" description="Helical" evidence="1">
    <location>
        <begin position="56"/>
        <end position="81"/>
    </location>
</feature>
<reference evidence="2 3" key="1">
    <citation type="submission" date="2019-02" db="EMBL/GenBank/DDBJ databases">
        <title>Deep-cultivation of Planctomycetes and their phenomic and genomic characterization uncovers novel biology.</title>
        <authorList>
            <person name="Wiegand S."/>
            <person name="Jogler M."/>
            <person name="Boedeker C."/>
            <person name="Pinto D."/>
            <person name="Vollmers J."/>
            <person name="Rivas-Marin E."/>
            <person name="Kohn T."/>
            <person name="Peeters S.H."/>
            <person name="Heuer A."/>
            <person name="Rast P."/>
            <person name="Oberbeckmann S."/>
            <person name="Bunk B."/>
            <person name="Jeske O."/>
            <person name="Meyerdierks A."/>
            <person name="Storesund J.E."/>
            <person name="Kallscheuer N."/>
            <person name="Luecker S."/>
            <person name="Lage O.M."/>
            <person name="Pohl T."/>
            <person name="Merkel B.J."/>
            <person name="Hornburger P."/>
            <person name="Mueller R.-W."/>
            <person name="Bruemmer F."/>
            <person name="Labrenz M."/>
            <person name="Spormann A.M."/>
            <person name="Op den Camp H."/>
            <person name="Overmann J."/>
            <person name="Amann R."/>
            <person name="Jetten M.S.M."/>
            <person name="Mascher T."/>
            <person name="Medema M.H."/>
            <person name="Devos D.P."/>
            <person name="Kaster A.-K."/>
            <person name="Ovreas L."/>
            <person name="Rohde M."/>
            <person name="Galperin M.Y."/>
            <person name="Jogler C."/>
        </authorList>
    </citation>
    <scope>NUCLEOTIDE SEQUENCE [LARGE SCALE GENOMIC DNA]</scope>
    <source>
        <strain evidence="2 3">ETA_A1</strain>
    </source>
</reference>
<organism evidence="2 3">
    <name type="scientific">Urbifossiella limnaea</name>
    <dbReference type="NCBI Taxonomy" id="2528023"/>
    <lineage>
        <taxon>Bacteria</taxon>
        <taxon>Pseudomonadati</taxon>
        <taxon>Planctomycetota</taxon>
        <taxon>Planctomycetia</taxon>
        <taxon>Gemmatales</taxon>
        <taxon>Gemmataceae</taxon>
        <taxon>Urbifossiella</taxon>
    </lineage>
</organism>
<dbReference type="InterPro" id="IPR009937">
    <property type="entry name" value="Phage_holin_3_6"/>
</dbReference>
<feature type="transmembrane region" description="Helical" evidence="1">
    <location>
        <begin position="93"/>
        <end position="112"/>
    </location>
</feature>
<evidence type="ECO:0008006" key="4">
    <source>
        <dbReference type="Google" id="ProtNLM"/>
    </source>
</evidence>
<dbReference type="AlphaFoldDB" id="A0A517XUR9"/>
<keyword evidence="1" id="KW-0812">Transmembrane</keyword>
<proteinExistence type="predicted"/>
<dbReference type="Proteomes" id="UP000319576">
    <property type="component" value="Chromosome"/>
</dbReference>